<dbReference type="Proteomes" id="UP000886523">
    <property type="component" value="Unassembled WGS sequence"/>
</dbReference>
<sequence length="411" mass="46317">MSLDQNLFTLHISLSRVSPPDIDLTDPVNSDVLYRKRLAVEQSDTQSTYQWSLHDPLSGAVFATVSSPHSTSKKKTITLHDPDVPVDFSFSGSINFKWLFMWESQEFEWKKEECYMLRKPDPPVLVAVTKPESKGKPASVQILDYNLNRFDIDDRKGLEIVILCGLLTFADYAEGHREPANAKPAAVPSPPLLSNSARRSVPTWVSLLNTVSLSQGNEIIVTNEGSIDDYAQHCASILATPDLLFIIIRAVSPENVSKVVKVAQETKRRRRRDENDDEELHQYVTYDQEDKEDAKGKKSLRVINLDDTTGPNARKEVYQPPTSLTIHLSKIPMPELIPRAPHSSPSPQHSVTRVTTISHAMLPPPHLTRKNLLPNCEDHLQARIKRGRDPVDFIALDPCIRLIVASTEEWR</sequence>
<name>A0A9P6AL08_9AGAM</name>
<evidence type="ECO:0000313" key="3">
    <source>
        <dbReference type="Proteomes" id="UP000886523"/>
    </source>
</evidence>
<accession>A0A9P6AL08</accession>
<comment type="caution">
    <text evidence="2">The sequence shown here is derived from an EMBL/GenBank/DDBJ whole genome shotgun (WGS) entry which is preliminary data.</text>
</comment>
<reference evidence="2" key="1">
    <citation type="journal article" date="2020" name="Nat. Commun.">
        <title>Large-scale genome sequencing of mycorrhizal fungi provides insights into the early evolution of symbiotic traits.</title>
        <authorList>
            <person name="Miyauchi S."/>
            <person name="Kiss E."/>
            <person name="Kuo A."/>
            <person name="Drula E."/>
            <person name="Kohler A."/>
            <person name="Sanchez-Garcia M."/>
            <person name="Morin E."/>
            <person name="Andreopoulos B."/>
            <person name="Barry K.W."/>
            <person name="Bonito G."/>
            <person name="Buee M."/>
            <person name="Carver A."/>
            <person name="Chen C."/>
            <person name="Cichocki N."/>
            <person name="Clum A."/>
            <person name="Culley D."/>
            <person name="Crous P.W."/>
            <person name="Fauchery L."/>
            <person name="Girlanda M."/>
            <person name="Hayes R.D."/>
            <person name="Keri Z."/>
            <person name="LaButti K."/>
            <person name="Lipzen A."/>
            <person name="Lombard V."/>
            <person name="Magnuson J."/>
            <person name="Maillard F."/>
            <person name="Murat C."/>
            <person name="Nolan M."/>
            <person name="Ohm R.A."/>
            <person name="Pangilinan J."/>
            <person name="Pereira M.F."/>
            <person name="Perotto S."/>
            <person name="Peter M."/>
            <person name="Pfister S."/>
            <person name="Riley R."/>
            <person name="Sitrit Y."/>
            <person name="Stielow J.B."/>
            <person name="Szollosi G."/>
            <person name="Zifcakova L."/>
            <person name="Stursova M."/>
            <person name="Spatafora J.W."/>
            <person name="Tedersoo L."/>
            <person name="Vaario L.M."/>
            <person name="Yamada A."/>
            <person name="Yan M."/>
            <person name="Wang P."/>
            <person name="Xu J."/>
            <person name="Bruns T."/>
            <person name="Baldrian P."/>
            <person name="Vilgalys R."/>
            <person name="Dunand C."/>
            <person name="Henrissat B."/>
            <person name="Grigoriev I.V."/>
            <person name="Hibbett D."/>
            <person name="Nagy L.G."/>
            <person name="Martin F.M."/>
        </authorList>
    </citation>
    <scope>NUCLEOTIDE SEQUENCE</scope>
    <source>
        <strain evidence="2">UP504</strain>
    </source>
</reference>
<dbReference type="OrthoDB" id="3357341at2759"/>
<evidence type="ECO:0000313" key="2">
    <source>
        <dbReference type="EMBL" id="KAF9507738.1"/>
    </source>
</evidence>
<gene>
    <name evidence="2" type="ORF">BS47DRAFT_1333062</name>
</gene>
<evidence type="ECO:0000256" key="1">
    <source>
        <dbReference type="SAM" id="MobiDB-lite"/>
    </source>
</evidence>
<keyword evidence="3" id="KW-1185">Reference proteome</keyword>
<dbReference type="EMBL" id="MU129073">
    <property type="protein sequence ID" value="KAF9507738.1"/>
    <property type="molecule type" value="Genomic_DNA"/>
</dbReference>
<proteinExistence type="predicted"/>
<feature type="region of interest" description="Disordered" evidence="1">
    <location>
        <begin position="264"/>
        <end position="292"/>
    </location>
</feature>
<protein>
    <submittedName>
        <fullName evidence="2">Uncharacterized protein</fullName>
    </submittedName>
</protein>
<dbReference type="AlphaFoldDB" id="A0A9P6AL08"/>
<organism evidence="2 3">
    <name type="scientific">Hydnum rufescens UP504</name>
    <dbReference type="NCBI Taxonomy" id="1448309"/>
    <lineage>
        <taxon>Eukaryota</taxon>
        <taxon>Fungi</taxon>
        <taxon>Dikarya</taxon>
        <taxon>Basidiomycota</taxon>
        <taxon>Agaricomycotina</taxon>
        <taxon>Agaricomycetes</taxon>
        <taxon>Cantharellales</taxon>
        <taxon>Hydnaceae</taxon>
        <taxon>Hydnum</taxon>
    </lineage>
</organism>